<evidence type="ECO:0000313" key="5">
    <source>
        <dbReference type="Proteomes" id="UP000054166"/>
    </source>
</evidence>
<reference evidence="4 5" key="1">
    <citation type="submission" date="2014-04" db="EMBL/GenBank/DDBJ databases">
        <authorList>
            <consortium name="DOE Joint Genome Institute"/>
            <person name="Kuo A."/>
            <person name="Tarkka M."/>
            <person name="Buscot F."/>
            <person name="Kohler A."/>
            <person name="Nagy L.G."/>
            <person name="Floudas D."/>
            <person name="Copeland A."/>
            <person name="Barry K.W."/>
            <person name="Cichocki N."/>
            <person name="Veneault-Fourrey C."/>
            <person name="LaButti K."/>
            <person name="Lindquist E.A."/>
            <person name="Lipzen A."/>
            <person name="Lundell T."/>
            <person name="Morin E."/>
            <person name="Murat C."/>
            <person name="Sun H."/>
            <person name="Tunlid A."/>
            <person name="Henrissat B."/>
            <person name="Grigoriev I.V."/>
            <person name="Hibbett D.S."/>
            <person name="Martin F."/>
            <person name="Nordberg H.P."/>
            <person name="Cantor M.N."/>
            <person name="Hua S.X."/>
        </authorList>
    </citation>
    <scope>NUCLEOTIDE SEQUENCE [LARGE SCALE GENOMIC DNA]</scope>
    <source>
        <strain evidence="4 5">F 1598</strain>
    </source>
</reference>
<dbReference type="InterPro" id="IPR012341">
    <property type="entry name" value="6hp_glycosidase-like_sf"/>
</dbReference>
<keyword evidence="5" id="KW-1185">Reference proteome</keyword>
<dbReference type="InParanoid" id="A0A0C3CCT2"/>
<dbReference type="InterPro" id="IPR052369">
    <property type="entry name" value="UG_Glycosaminoglycan_Hydrolase"/>
</dbReference>
<sequence length="406" mass="44644">MSRPTLLLSSFIALVIATATPPPELYSPLITSKIRTVAQGESNPATYPQYTDSTVGKWQYFQPDIWTSSFFPAMLYALNTRAKLCGTGDGDTWVELGRQWSTGVIPLETKNDVGHDVGFLSMPFVEEYYLNPTNQTATTAIQAFVADLDARFSPVVGCTRSWDTSDSDNFEVIIDNMMNLELFFVGETLTGNHAYRQHAISHADKTMQNHVRADGSSFHLVTYNATNGNVIFQGTAEGYADNSTWSRGQAWGLYGFANMFLHTHDPNYLMTARRMANYFIQNIPSGGVMPWDFNAPLEPARPADSSAATIGATGLLLLAEMEMSLSPANTSGRDFWTNAAVQILADTTSFAWRPEFQSLLSNGTVNNRASPPNNSTGIIYGDYYYVRAGNELIGLELANCSLGLTQ</sequence>
<feature type="signal peptide" evidence="3">
    <location>
        <begin position="1"/>
        <end position="19"/>
    </location>
</feature>
<name>A0A0C3CCT2_PILCF</name>
<feature type="chain" id="PRO_5002162464" evidence="3">
    <location>
        <begin position="20"/>
        <end position="406"/>
    </location>
</feature>
<organism evidence="4 5">
    <name type="scientific">Piloderma croceum (strain F 1598)</name>
    <dbReference type="NCBI Taxonomy" id="765440"/>
    <lineage>
        <taxon>Eukaryota</taxon>
        <taxon>Fungi</taxon>
        <taxon>Dikarya</taxon>
        <taxon>Basidiomycota</taxon>
        <taxon>Agaricomycotina</taxon>
        <taxon>Agaricomycetes</taxon>
        <taxon>Agaricomycetidae</taxon>
        <taxon>Atheliales</taxon>
        <taxon>Atheliaceae</taxon>
        <taxon>Piloderma</taxon>
    </lineage>
</organism>
<evidence type="ECO:0000256" key="3">
    <source>
        <dbReference type="SAM" id="SignalP"/>
    </source>
</evidence>
<dbReference type="STRING" id="765440.A0A0C3CCT2"/>
<evidence type="ECO:0000313" key="4">
    <source>
        <dbReference type="EMBL" id="KIM87492.1"/>
    </source>
</evidence>
<dbReference type="InterPro" id="IPR008928">
    <property type="entry name" value="6-hairpin_glycosidase_sf"/>
</dbReference>
<dbReference type="OrthoDB" id="2317065at2759"/>
<protein>
    <submittedName>
        <fullName evidence="4">Glycoside hydrolase family 88 protein</fullName>
    </submittedName>
</protein>
<dbReference type="GO" id="GO:0000272">
    <property type="term" value="P:polysaccharide catabolic process"/>
    <property type="evidence" value="ECO:0007669"/>
    <property type="project" value="TreeGrafter"/>
</dbReference>
<evidence type="ECO:0000256" key="2">
    <source>
        <dbReference type="ARBA" id="ARBA00038358"/>
    </source>
</evidence>
<proteinExistence type="inferred from homology"/>
<comment type="similarity">
    <text evidence="2">Belongs to the glycosyl hydrolase 88 family.</text>
</comment>
<dbReference type="HOGENOM" id="CLU_027158_2_1_1"/>
<evidence type="ECO:0000256" key="1">
    <source>
        <dbReference type="ARBA" id="ARBA00022801"/>
    </source>
</evidence>
<dbReference type="AlphaFoldDB" id="A0A0C3CCT2"/>
<keyword evidence="1 4" id="KW-0378">Hydrolase</keyword>
<dbReference type="GO" id="GO:0052757">
    <property type="term" value="F:chondroitin hydrolase activity"/>
    <property type="evidence" value="ECO:0007669"/>
    <property type="project" value="TreeGrafter"/>
</dbReference>
<dbReference type="EMBL" id="KN832979">
    <property type="protein sequence ID" value="KIM87492.1"/>
    <property type="molecule type" value="Genomic_DNA"/>
</dbReference>
<dbReference type="PANTHER" id="PTHR36845">
    <property type="entry name" value="HYDROLASE, PUTATIVE (AFU_ORTHOLOGUE AFUA_7G05090)-RELATED"/>
    <property type="match status" value="1"/>
</dbReference>
<dbReference type="PANTHER" id="PTHR36845:SF1">
    <property type="entry name" value="HYDROLASE, PUTATIVE (AFU_ORTHOLOGUE AFUA_7G05090)-RELATED"/>
    <property type="match status" value="1"/>
</dbReference>
<dbReference type="SUPFAM" id="SSF48208">
    <property type="entry name" value="Six-hairpin glycosidases"/>
    <property type="match status" value="1"/>
</dbReference>
<keyword evidence="3" id="KW-0732">Signal</keyword>
<accession>A0A0C3CCT2</accession>
<gene>
    <name evidence="4" type="ORF">PILCRDRAFT_815013</name>
</gene>
<reference evidence="5" key="2">
    <citation type="submission" date="2015-01" db="EMBL/GenBank/DDBJ databases">
        <title>Evolutionary Origins and Diversification of the Mycorrhizal Mutualists.</title>
        <authorList>
            <consortium name="DOE Joint Genome Institute"/>
            <consortium name="Mycorrhizal Genomics Consortium"/>
            <person name="Kohler A."/>
            <person name="Kuo A."/>
            <person name="Nagy L.G."/>
            <person name="Floudas D."/>
            <person name="Copeland A."/>
            <person name="Barry K.W."/>
            <person name="Cichocki N."/>
            <person name="Veneault-Fourrey C."/>
            <person name="LaButti K."/>
            <person name="Lindquist E.A."/>
            <person name="Lipzen A."/>
            <person name="Lundell T."/>
            <person name="Morin E."/>
            <person name="Murat C."/>
            <person name="Riley R."/>
            <person name="Ohm R."/>
            <person name="Sun H."/>
            <person name="Tunlid A."/>
            <person name="Henrissat B."/>
            <person name="Grigoriev I.V."/>
            <person name="Hibbett D.S."/>
            <person name="Martin F."/>
        </authorList>
    </citation>
    <scope>NUCLEOTIDE SEQUENCE [LARGE SCALE GENOMIC DNA]</scope>
    <source>
        <strain evidence="5">F 1598</strain>
    </source>
</reference>
<dbReference type="Proteomes" id="UP000054166">
    <property type="component" value="Unassembled WGS sequence"/>
</dbReference>
<dbReference type="Gene3D" id="1.50.10.10">
    <property type="match status" value="1"/>
</dbReference>